<reference evidence="13 14" key="1">
    <citation type="journal article" date="2016" name="Genome Biol. Evol.">
        <title>Divergent and convergent evolution of fungal pathogenicity.</title>
        <authorList>
            <person name="Shang Y."/>
            <person name="Xiao G."/>
            <person name="Zheng P."/>
            <person name="Cen K."/>
            <person name="Zhan S."/>
            <person name="Wang C."/>
        </authorList>
    </citation>
    <scope>NUCLEOTIDE SEQUENCE [LARGE SCALE GENOMIC DNA]</scope>
    <source>
        <strain evidence="13 14">ARSEF 7405</strain>
    </source>
</reference>
<dbReference type="PANTHER" id="PTHR13402:SF6">
    <property type="entry name" value="SECRETORY 16, ISOFORM I"/>
    <property type="match status" value="1"/>
</dbReference>
<comment type="function">
    <text evidence="8">Involved in the initiation of assembly of the COPII coat required for the formation of transport vesicles from the endoplasmic reticulum (ER) and the selection of cargo molecules. Also involved in autophagy.</text>
</comment>
<feature type="compositionally biased region" description="Polar residues" evidence="11">
    <location>
        <begin position="582"/>
        <end position="591"/>
    </location>
</feature>
<dbReference type="EMBL" id="AZGZ01000046">
    <property type="protein sequence ID" value="KZZ86821.1"/>
    <property type="molecule type" value="Genomic_DNA"/>
</dbReference>
<keyword evidence="13" id="KW-0167">Capsid protein</keyword>
<evidence type="ECO:0000256" key="10">
    <source>
        <dbReference type="ARBA" id="ARBA00030878"/>
    </source>
</evidence>
<keyword evidence="6" id="KW-0256">Endoplasmic reticulum</keyword>
<feature type="compositionally biased region" description="Polar residues" evidence="11">
    <location>
        <begin position="468"/>
        <end position="479"/>
    </location>
</feature>
<dbReference type="VEuPathDB" id="FungiDB:AAP_06160"/>
<comment type="caution">
    <text evidence="13">The sequence shown here is derived from an EMBL/GenBank/DDBJ whole genome shotgun (WGS) entry which is preliminary data.</text>
</comment>
<feature type="region of interest" description="Disordered" evidence="11">
    <location>
        <begin position="391"/>
        <end position="437"/>
    </location>
</feature>
<feature type="compositionally biased region" description="Polar residues" evidence="11">
    <location>
        <begin position="422"/>
        <end position="433"/>
    </location>
</feature>
<evidence type="ECO:0000256" key="8">
    <source>
        <dbReference type="ARBA" id="ARBA00024687"/>
    </source>
</evidence>
<feature type="compositionally biased region" description="Polar residues" evidence="11">
    <location>
        <begin position="813"/>
        <end position="824"/>
    </location>
</feature>
<dbReference type="CDD" id="cd09233">
    <property type="entry name" value="ACE1-Sec16-like"/>
    <property type="match status" value="1"/>
</dbReference>
<evidence type="ECO:0000313" key="14">
    <source>
        <dbReference type="Proteomes" id="UP000242877"/>
    </source>
</evidence>
<dbReference type="Gene3D" id="1.25.40.1030">
    <property type="match status" value="1"/>
</dbReference>
<feature type="compositionally biased region" description="Basic and acidic residues" evidence="11">
    <location>
        <begin position="548"/>
        <end position="557"/>
    </location>
</feature>
<comment type="subcellular location">
    <subcellularLocation>
        <location evidence="1">Endoplasmic reticulum membrane</location>
        <topology evidence="1">Peripheral membrane protein</topology>
        <orientation evidence="1">Cytoplasmic side</orientation>
    </subcellularLocation>
</comment>
<dbReference type="InterPro" id="IPR024298">
    <property type="entry name" value="Sec16_Sec23-bd"/>
</dbReference>
<feature type="compositionally biased region" description="Basic residues" evidence="11">
    <location>
        <begin position="851"/>
        <end position="860"/>
    </location>
</feature>
<evidence type="ECO:0000256" key="5">
    <source>
        <dbReference type="ARBA" id="ARBA00022448"/>
    </source>
</evidence>
<keyword evidence="7" id="KW-0931">ER-Golgi transport</keyword>
<gene>
    <name evidence="13" type="ORF">AAP_06160</name>
</gene>
<feature type="compositionally biased region" description="Low complexity" evidence="11">
    <location>
        <begin position="606"/>
        <end position="615"/>
    </location>
</feature>
<dbReference type="OrthoDB" id="8918678at2759"/>
<feature type="compositionally biased region" description="Low complexity" evidence="11">
    <location>
        <begin position="752"/>
        <end position="764"/>
    </location>
</feature>
<dbReference type="GO" id="GO:0016192">
    <property type="term" value="P:vesicle-mediated transport"/>
    <property type="evidence" value="ECO:0007669"/>
    <property type="project" value="UniProtKB-KW"/>
</dbReference>
<feature type="region of interest" description="Disordered" evidence="11">
    <location>
        <begin position="718"/>
        <end position="868"/>
    </location>
</feature>
<keyword evidence="5" id="KW-0813">Transport</keyword>
<dbReference type="GO" id="GO:0012507">
    <property type="term" value="C:ER to Golgi transport vesicle membrane"/>
    <property type="evidence" value="ECO:0007669"/>
    <property type="project" value="TreeGrafter"/>
</dbReference>
<evidence type="ECO:0000256" key="11">
    <source>
        <dbReference type="SAM" id="MobiDB-lite"/>
    </source>
</evidence>
<evidence type="ECO:0000259" key="12">
    <source>
        <dbReference type="Pfam" id="PF12931"/>
    </source>
</evidence>
<accession>A0A167UZK9</accession>
<keyword evidence="14" id="KW-1185">Reference proteome</keyword>
<dbReference type="GO" id="GO:0070973">
    <property type="term" value="P:protein localization to endoplasmic reticulum exit site"/>
    <property type="evidence" value="ECO:0007669"/>
    <property type="project" value="TreeGrafter"/>
</dbReference>
<comment type="similarity">
    <text evidence="2">Belongs to the SEC16 family.</text>
</comment>
<evidence type="ECO:0000256" key="3">
    <source>
        <dbReference type="ARBA" id="ARBA00020746"/>
    </source>
</evidence>
<evidence type="ECO:0000256" key="9">
    <source>
        <dbReference type="ARBA" id="ARBA00030650"/>
    </source>
</evidence>
<dbReference type="PANTHER" id="PTHR13402">
    <property type="entry name" value="RGPR-RELATED"/>
    <property type="match status" value="1"/>
</dbReference>
<evidence type="ECO:0000256" key="4">
    <source>
        <dbReference type="ARBA" id="ARBA00021659"/>
    </source>
</evidence>
<keyword evidence="13" id="KW-0946">Virion</keyword>
<evidence type="ECO:0000313" key="13">
    <source>
        <dbReference type="EMBL" id="KZZ86821.1"/>
    </source>
</evidence>
<sequence>MRLLVDNDGVLSGTPAILDAACALMCPNEIPIPQEESENSAGQVLAEVTKPDALLRIQNHLMAGLRENAVWEAADNRLWGHALLLSSSLEDKSVWKRVTEEFVQRELSSLSKAQPLAALYEVLAGNPVESVDQLVPPSARAGLQMVNKTGSTRASALDGLNQWRETVVLILRNMSPEGPQSLIEISQLLASFGRTSASHICALFAKSLSGAACFSGPDDPQALVALLGWDHRRQSGAVANNLSSILLTEIYEFATSILNTQSAPTTLPYLQAFKLLHAEWLAELGDISQALDYCDGFATTLKKSGHRPSPYYHTMLVSRWEDLHSRLVHLSPEDSHGWMSKPSMSKVTGSVWTKFQNFIAGEDENSVESSDAPAPTEEIGILSSPAQQIVSGQSLAPQPFPQPIYNSPIPSPYPTQPLPSRYTPQPKHTPSNSREMKLSQGFASTASLTQYIPGASNTAPVVQRSRKASQLSQAQSHTGRPSIDSTTSAATSSMSRYMPAAQVDNPYTPTSGVTQTASRAVQSYSPLAPQSLGHVTTQDDSSFTAAKPEARFSETPDVKSLADVSPSDSVIPTVAADGETVAGSSEASQQGEYGGYMPPTPDMALSESSSSASQSGEDTSKVKSGRRSSILEDDEDDRELLKRAAALKKAEEKRKDQEATEKAKNGAQGESSAQQQKKGWFSGWFGGKKESASPATVIRAKLGEENSFYYDKDLKRWVNNKDPNGAASPAGTLPPPPKASAPAAARHKPGNSDSSSPTTTMPASAGPPPTSASTLGLAGAGAGAGEPPNTTGLKSPVKSTPNFRAVLPPPPRSSSTVPEVTSASPVPRDISNAESLDELLGAPAPTPRTHTAAKSKRKGRGYVDLMAK</sequence>
<evidence type="ECO:0000256" key="7">
    <source>
        <dbReference type="ARBA" id="ARBA00022892"/>
    </source>
</evidence>
<dbReference type="AlphaFoldDB" id="A0A167UZK9"/>
<feature type="compositionally biased region" description="Polar residues" evidence="11">
    <location>
        <begin position="533"/>
        <end position="544"/>
    </location>
</feature>
<dbReference type="Pfam" id="PF12931">
    <property type="entry name" value="TPR_Sec16"/>
    <property type="match status" value="1"/>
</dbReference>
<name>A0A167UZK9_9EURO</name>
<feature type="domain" description="Sec16 Sec23-binding" evidence="12">
    <location>
        <begin position="57"/>
        <end position="362"/>
    </location>
</feature>
<evidence type="ECO:0000256" key="6">
    <source>
        <dbReference type="ARBA" id="ARBA00022824"/>
    </source>
</evidence>
<proteinExistence type="inferred from homology"/>
<dbReference type="GO" id="GO:0070971">
    <property type="term" value="C:endoplasmic reticulum exit site"/>
    <property type="evidence" value="ECO:0007669"/>
    <property type="project" value="TreeGrafter"/>
</dbReference>
<feature type="region of interest" description="Disordered" evidence="11">
    <location>
        <begin position="458"/>
        <end position="493"/>
    </location>
</feature>
<organism evidence="13 14">
    <name type="scientific">Ascosphaera apis ARSEF 7405</name>
    <dbReference type="NCBI Taxonomy" id="392613"/>
    <lineage>
        <taxon>Eukaryota</taxon>
        <taxon>Fungi</taxon>
        <taxon>Dikarya</taxon>
        <taxon>Ascomycota</taxon>
        <taxon>Pezizomycotina</taxon>
        <taxon>Eurotiomycetes</taxon>
        <taxon>Eurotiomycetidae</taxon>
        <taxon>Onygenales</taxon>
        <taxon>Ascosphaeraceae</taxon>
        <taxon>Ascosphaera</taxon>
    </lineage>
</organism>
<feature type="compositionally biased region" description="Polar residues" evidence="11">
    <location>
        <begin position="788"/>
        <end position="802"/>
    </location>
</feature>
<dbReference type="GO" id="GO:0005789">
    <property type="term" value="C:endoplasmic reticulum membrane"/>
    <property type="evidence" value="ECO:0007669"/>
    <property type="project" value="UniProtKB-SubCell"/>
</dbReference>
<dbReference type="Proteomes" id="UP000242877">
    <property type="component" value="Unassembled WGS sequence"/>
</dbReference>
<protein>
    <recommendedName>
        <fullName evidence="4">COPII coat assembly protein SEC16</fullName>
    </recommendedName>
    <alternativeName>
        <fullName evidence="3">COPII coat assembly protein sec16</fullName>
    </alternativeName>
    <alternativeName>
        <fullName evidence="9 10">protein transport protein SEC16</fullName>
    </alternativeName>
</protein>
<evidence type="ECO:0000256" key="1">
    <source>
        <dbReference type="ARBA" id="ARBA00004397"/>
    </source>
</evidence>
<feature type="region of interest" description="Disordered" evidence="11">
    <location>
        <begin position="528"/>
        <end position="694"/>
    </location>
</feature>
<evidence type="ECO:0000256" key="2">
    <source>
        <dbReference type="ARBA" id="ARBA00005927"/>
    </source>
</evidence>
<feature type="compositionally biased region" description="Basic and acidic residues" evidence="11">
    <location>
        <begin position="648"/>
        <end position="664"/>
    </location>
</feature>
<dbReference type="GO" id="GO:0007030">
    <property type="term" value="P:Golgi organization"/>
    <property type="evidence" value="ECO:0007669"/>
    <property type="project" value="TreeGrafter"/>
</dbReference>